<dbReference type="SUPFAM" id="SSF47928">
    <property type="entry name" value="N-terminal domain of the delta subunit of the F1F0-ATP synthase"/>
    <property type="match status" value="1"/>
</dbReference>
<keyword evidence="7" id="KW-0139">CF(1)</keyword>
<dbReference type="GO" id="GO:0005886">
    <property type="term" value="C:plasma membrane"/>
    <property type="evidence" value="ECO:0007669"/>
    <property type="project" value="UniProtKB-SubCell"/>
</dbReference>
<evidence type="ECO:0000256" key="3">
    <source>
        <dbReference type="ARBA" id="ARBA00022781"/>
    </source>
</evidence>
<comment type="subcellular location">
    <subcellularLocation>
        <location evidence="7">Cell membrane</location>
        <topology evidence="7">Peripheral membrane protein</topology>
    </subcellularLocation>
    <subcellularLocation>
        <location evidence="1">Membrane</location>
    </subcellularLocation>
</comment>
<sequence>MLTSKVAKRYAQGLLDFTNETGQTAAVFSEMKDVKKIMSQSADLNKFFLTPYIDAKKKIEVADQIFKDFSVSSQNLIRLVIRHGRENQLKNIAQEFINKVEDINGVQRITLTTATQLSKENLDQILRSTNLVKEGSNFDLNLNVKPEILGGYILRVGDQQIDTSVKTKLNQVKKDFQLN</sequence>
<dbReference type="RefSeq" id="WP_034706747.1">
    <property type="nucleotide sequence ID" value="NZ_JPRO01000016.1"/>
</dbReference>
<dbReference type="InterPro" id="IPR026015">
    <property type="entry name" value="ATP_synth_OSCP/delta_N_sf"/>
</dbReference>
<reference evidence="8 9" key="1">
    <citation type="submission" date="2014-07" db="EMBL/GenBank/DDBJ databases">
        <title>Genome of Chryseobacterium luteum DSM 18605.</title>
        <authorList>
            <person name="Stropko S.J."/>
            <person name="Pipes S.E."/>
            <person name="Newman J.D."/>
        </authorList>
    </citation>
    <scope>NUCLEOTIDE SEQUENCE [LARGE SCALE GENOMIC DNA]</scope>
    <source>
        <strain evidence="8 9">DSM 18605</strain>
    </source>
</reference>
<evidence type="ECO:0000256" key="7">
    <source>
        <dbReference type="HAMAP-Rule" id="MF_01416"/>
    </source>
</evidence>
<dbReference type="HAMAP" id="MF_01416">
    <property type="entry name" value="ATP_synth_delta_bact"/>
    <property type="match status" value="1"/>
</dbReference>
<keyword evidence="5 7" id="KW-0472">Membrane</keyword>
<evidence type="ECO:0000256" key="6">
    <source>
        <dbReference type="ARBA" id="ARBA00023310"/>
    </source>
</evidence>
<dbReference type="InterPro" id="IPR000711">
    <property type="entry name" value="ATPase_OSCP/dsu"/>
</dbReference>
<comment type="caution">
    <text evidence="8">The sequence shown here is derived from an EMBL/GenBank/DDBJ whole genome shotgun (WGS) entry which is preliminary data.</text>
</comment>
<dbReference type="Gene3D" id="1.10.520.20">
    <property type="entry name" value="N-terminal domain of the delta subunit of the F1F0-ATP synthase"/>
    <property type="match status" value="1"/>
</dbReference>
<proteinExistence type="inferred from homology"/>
<dbReference type="NCBIfam" id="TIGR01145">
    <property type="entry name" value="ATP_synt_delta"/>
    <property type="match status" value="1"/>
</dbReference>
<dbReference type="OrthoDB" id="9802471at2"/>
<evidence type="ECO:0000256" key="4">
    <source>
        <dbReference type="ARBA" id="ARBA00023065"/>
    </source>
</evidence>
<evidence type="ECO:0000313" key="8">
    <source>
        <dbReference type="EMBL" id="KFF01559.1"/>
    </source>
</evidence>
<dbReference type="PANTHER" id="PTHR11910">
    <property type="entry name" value="ATP SYNTHASE DELTA CHAIN"/>
    <property type="match status" value="1"/>
</dbReference>
<dbReference type="GO" id="GO:0045259">
    <property type="term" value="C:proton-transporting ATP synthase complex"/>
    <property type="evidence" value="ECO:0007669"/>
    <property type="project" value="UniProtKB-KW"/>
</dbReference>
<dbReference type="PRINTS" id="PR00125">
    <property type="entry name" value="ATPASEDELTA"/>
</dbReference>
<keyword evidence="3 7" id="KW-0375">Hydrogen ion transport</keyword>
<keyword evidence="7" id="KW-1003">Cell membrane</keyword>
<keyword evidence="2 7" id="KW-0813">Transport</keyword>
<accession>A0A085ZAU5</accession>
<name>A0A085ZAU5_9FLAO</name>
<keyword evidence="9" id="KW-1185">Reference proteome</keyword>
<comment type="similarity">
    <text evidence="7">Belongs to the ATPase delta chain family.</text>
</comment>
<dbReference type="STRING" id="421531.IX38_17125"/>
<evidence type="ECO:0000256" key="5">
    <source>
        <dbReference type="ARBA" id="ARBA00023136"/>
    </source>
</evidence>
<keyword evidence="4 7" id="KW-0406">Ion transport</keyword>
<dbReference type="AlphaFoldDB" id="A0A085ZAU5"/>
<dbReference type="Pfam" id="PF00213">
    <property type="entry name" value="OSCP"/>
    <property type="match status" value="1"/>
</dbReference>
<dbReference type="GO" id="GO:0046933">
    <property type="term" value="F:proton-transporting ATP synthase activity, rotational mechanism"/>
    <property type="evidence" value="ECO:0007669"/>
    <property type="project" value="UniProtKB-UniRule"/>
</dbReference>
<organism evidence="8 9">
    <name type="scientific">Chryseobacterium luteum</name>
    <dbReference type="NCBI Taxonomy" id="421531"/>
    <lineage>
        <taxon>Bacteria</taxon>
        <taxon>Pseudomonadati</taxon>
        <taxon>Bacteroidota</taxon>
        <taxon>Flavobacteriia</taxon>
        <taxon>Flavobacteriales</taxon>
        <taxon>Weeksellaceae</taxon>
        <taxon>Chryseobacterium group</taxon>
        <taxon>Chryseobacterium</taxon>
    </lineage>
</organism>
<evidence type="ECO:0000313" key="9">
    <source>
        <dbReference type="Proteomes" id="UP000028703"/>
    </source>
</evidence>
<dbReference type="Proteomes" id="UP000028703">
    <property type="component" value="Unassembled WGS sequence"/>
</dbReference>
<evidence type="ECO:0000256" key="2">
    <source>
        <dbReference type="ARBA" id="ARBA00022448"/>
    </source>
</evidence>
<evidence type="ECO:0000256" key="1">
    <source>
        <dbReference type="ARBA" id="ARBA00004370"/>
    </source>
</evidence>
<dbReference type="eggNOG" id="COG0712">
    <property type="taxonomic scope" value="Bacteria"/>
</dbReference>
<comment type="function">
    <text evidence="7">This protein is part of the stalk that links CF(0) to CF(1). It either transmits conformational changes from CF(0) to CF(1) or is implicated in proton conduction.</text>
</comment>
<dbReference type="EMBL" id="JPRO01000016">
    <property type="protein sequence ID" value="KFF01559.1"/>
    <property type="molecule type" value="Genomic_DNA"/>
</dbReference>
<gene>
    <name evidence="7" type="primary">atpH</name>
    <name evidence="8" type="ORF">IX38_17125</name>
</gene>
<comment type="function">
    <text evidence="7">F(1)F(0) ATP synthase produces ATP from ADP in the presence of a proton or sodium gradient. F-type ATPases consist of two structural domains, F(1) containing the extramembraneous catalytic core and F(0) containing the membrane proton channel, linked together by a central stalk and a peripheral stalk. During catalysis, ATP synthesis in the catalytic domain of F(1) is coupled via a rotary mechanism of the central stalk subunits to proton translocation.</text>
</comment>
<keyword evidence="6 7" id="KW-0066">ATP synthesis</keyword>
<protein>
    <recommendedName>
        <fullName evidence="7">ATP synthase subunit delta</fullName>
    </recommendedName>
    <alternativeName>
        <fullName evidence="7">ATP synthase F(1) sector subunit delta</fullName>
    </alternativeName>
    <alternativeName>
        <fullName evidence="7">F-type ATPase subunit delta</fullName>
        <shortName evidence="7">F-ATPase subunit delta</shortName>
    </alternativeName>
</protein>